<organism evidence="7 8">
    <name type="scientific">Clostridium intestinale URNW</name>
    <dbReference type="NCBI Taxonomy" id="1294142"/>
    <lineage>
        <taxon>Bacteria</taxon>
        <taxon>Bacillati</taxon>
        <taxon>Bacillota</taxon>
        <taxon>Clostridia</taxon>
        <taxon>Eubacteriales</taxon>
        <taxon>Clostridiaceae</taxon>
        <taxon>Clostridium</taxon>
    </lineage>
</organism>
<evidence type="ECO:0000256" key="3">
    <source>
        <dbReference type="ARBA" id="ARBA00022692"/>
    </source>
</evidence>
<reference evidence="7 8" key="1">
    <citation type="journal article" date="2013" name="Genome Announc.">
        <title>Draft Genome Sequence of the Hydrogen- and Ethanol-Producing Bacterium Clostridium intestinale Strain URNW.</title>
        <authorList>
            <person name="Lal S."/>
            <person name="Ramachandran U."/>
            <person name="Zhang X."/>
            <person name="Sparling R."/>
            <person name="Levin D.B."/>
        </authorList>
    </citation>
    <scope>NUCLEOTIDE SEQUENCE [LARGE SCALE GENOMIC DNA]</scope>
    <source>
        <strain evidence="7 8">URNW</strain>
    </source>
</reference>
<dbReference type="InterPro" id="IPR001046">
    <property type="entry name" value="NRAMP_fam"/>
</dbReference>
<dbReference type="OrthoDB" id="9787548at2"/>
<evidence type="ECO:0000256" key="6">
    <source>
        <dbReference type="SAM" id="Phobius"/>
    </source>
</evidence>
<gene>
    <name evidence="7" type="ORF">CINTURNW_3242</name>
</gene>
<proteinExistence type="predicted"/>
<dbReference type="NCBIfam" id="NF037982">
    <property type="entry name" value="Nramp_1"/>
    <property type="match status" value="1"/>
</dbReference>
<comment type="caution">
    <text evidence="7">The sequence shown here is derived from an EMBL/GenBank/DDBJ whole genome shotgun (WGS) entry which is preliminary data.</text>
</comment>
<dbReference type="GO" id="GO:0034755">
    <property type="term" value="P:iron ion transmembrane transport"/>
    <property type="evidence" value="ECO:0007669"/>
    <property type="project" value="TreeGrafter"/>
</dbReference>
<dbReference type="EMBL" id="APJA01000018">
    <property type="protein sequence ID" value="ERK29484.1"/>
    <property type="molecule type" value="Genomic_DNA"/>
</dbReference>
<dbReference type="HOGENOM" id="CLU_020088_2_0_9"/>
<feature type="transmembrane region" description="Helical" evidence="6">
    <location>
        <begin position="162"/>
        <end position="182"/>
    </location>
</feature>
<name>U2Q0C9_9CLOT</name>
<evidence type="ECO:0000256" key="5">
    <source>
        <dbReference type="ARBA" id="ARBA00023136"/>
    </source>
</evidence>
<comment type="subcellular location">
    <subcellularLocation>
        <location evidence="1">Membrane</location>
        <topology evidence="1">Multi-pass membrane protein</topology>
    </subcellularLocation>
</comment>
<dbReference type="Pfam" id="PF01566">
    <property type="entry name" value="Nramp"/>
    <property type="match status" value="1"/>
</dbReference>
<keyword evidence="3 6" id="KW-0812">Transmembrane</keyword>
<feature type="transmembrane region" description="Helical" evidence="6">
    <location>
        <begin position="337"/>
        <end position="354"/>
    </location>
</feature>
<feature type="transmembrane region" description="Helical" evidence="6">
    <location>
        <begin position="289"/>
        <end position="316"/>
    </location>
</feature>
<dbReference type="GO" id="GO:0015086">
    <property type="term" value="F:cadmium ion transmembrane transporter activity"/>
    <property type="evidence" value="ECO:0007669"/>
    <property type="project" value="TreeGrafter"/>
</dbReference>
<sequence length="421" mass="46525">MEKFIKKINLSKEGHEPKLMAKDFIKYIGPGLLVTVGFIDPGNWASNLAAGSDYGYKLLWMVTLSTIMLIALQHNAAHLGIVTGLCISEAITKFIKPKVAKPILWSAVLASIATAMAELLGAAIALNMLFKIPIKIGSIISLVVVLWMLYTSSYKRLEKVIIGFVSVIGLAFIVELFMVNVNWPSAVKGWFTPSFPENSMPIIMSVLGAVVMPHNLFLHSEIIQSRQWNLKDKDVMEKQLKYEFLDTLVSMTIGWAINSAMILVAVVFFTNNIKISELSEAHLMLQPLLGNWASLIFAIALLFAGISSSVTAGMAGGSIFAGMFNEPYDMEDRHTKIGVSITLVIAAIIIFFISNPFKGLVYSQMLLSIQLPWTVFTQVYLTSSKKVMEEYKNKGLESIFLWVVGIIVGILNIMLLVSSIF</sequence>
<dbReference type="Proteomes" id="UP000016721">
    <property type="component" value="Unassembled WGS sequence"/>
</dbReference>
<dbReference type="RefSeq" id="WP_021803204.1">
    <property type="nucleotide sequence ID" value="NZ_KI273145.1"/>
</dbReference>
<dbReference type="PANTHER" id="PTHR11706">
    <property type="entry name" value="SOLUTE CARRIER PROTEIN FAMILY 11 MEMBER"/>
    <property type="match status" value="1"/>
</dbReference>
<dbReference type="PANTHER" id="PTHR11706:SF33">
    <property type="entry name" value="NATURAL RESISTANCE-ASSOCIATED MACROPHAGE PROTEIN 2"/>
    <property type="match status" value="1"/>
</dbReference>
<dbReference type="GO" id="GO:0005886">
    <property type="term" value="C:plasma membrane"/>
    <property type="evidence" value="ECO:0007669"/>
    <property type="project" value="TreeGrafter"/>
</dbReference>
<dbReference type="AlphaFoldDB" id="U2Q0C9"/>
<keyword evidence="5 6" id="KW-0472">Membrane</keyword>
<accession>U2Q0C9</accession>
<feature type="transmembrane region" description="Helical" evidence="6">
    <location>
        <begin position="244"/>
        <end position="269"/>
    </location>
</feature>
<evidence type="ECO:0000256" key="1">
    <source>
        <dbReference type="ARBA" id="ARBA00004141"/>
    </source>
</evidence>
<feature type="transmembrane region" description="Helical" evidence="6">
    <location>
        <begin position="202"/>
        <end position="223"/>
    </location>
</feature>
<evidence type="ECO:0000313" key="7">
    <source>
        <dbReference type="EMBL" id="ERK29484.1"/>
    </source>
</evidence>
<dbReference type="eggNOG" id="COG1914">
    <property type="taxonomic scope" value="Bacteria"/>
</dbReference>
<evidence type="ECO:0000256" key="4">
    <source>
        <dbReference type="ARBA" id="ARBA00022989"/>
    </source>
</evidence>
<feature type="transmembrane region" description="Helical" evidence="6">
    <location>
        <begin position="399"/>
        <end position="420"/>
    </location>
</feature>
<keyword evidence="4 6" id="KW-1133">Transmembrane helix</keyword>
<dbReference type="PATRIC" id="fig|1294142.3.peg.3384"/>
<keyword evidence="2" id="KW-0813">Transport</keyword>
<protein>
    <submittedName>
        <fullName evidence="7">Natural resistance-associated macrophage protein</fullName>
    </submittedName>
</protein>
<dbReference type="PRINTS" id="PR00447">
    <property type="entry name" value="NATRESASSCMP"/>
</dbReference>
<feature type="transmembrane region" description="Helical" evidence="6">
    <location>
        <begin position="21"/>
        <end position="39"/>
    </location>
</feature>
<feature type="transmembrane region" description="Helical" evidence="6">
    <location>
        <begin position="132"/>
        <end position="150"/>
    </location>
</feature>
<feature type="transmembrane region" description="Helical" evidence="6">
    <location>
        <begin position="103"/>
        <end position="126"/>
    </location>
</feature>
<evidence type="ECO:0000313" key="8">
    <source>
        <dbReference type="Proteomes" id="UP000016721"/>
    </source>
</evidence>
<dbReference type="STRING" id="1294142.CINTURNW_3242"/>
<keyword evidence="8" id="KW-1185">Reference proteome</keyword>
<dbReference type="GO" id="GO:0005384">
    <property type="term" value="F:manganese ion transmembrane transporter activity"/>
    <property type="evidence" value="ECO:0007669"/>
    <property type="project" value="TreeGrafter"/>
</dbReference>
<feature type="transmembrane region" description="Helical" evidence="6">
    <location>
        <begin position="59"/>
        <end position="82"/>
    </location>
</feature>
<evidence type="ECO:0000256" key="2">
    <source>
        <dbReference type="ARBA" id="ARBA00022448"/>
    </source>
</evidence>